<accession>A0A1I5UTT3</accession>
<dbReference type="Proteomes" id="UP000199586">
    <property type="component" value="Unassembled WGS sequence"/>
</dbReference>
<dbReference type="RefSeq" id="WP_093334469.1">
    <property type="nucleotide sequence ID" value="NZ_FOXP01000016.1"/>
</dbReference>
<sequence>MALPALAPTFARRMDPRDKMDIYPVLTRGEALRDILQPDEEVVDFTIGLPAESVAAGLQLGEGDKKPRYADLVFYAQLSVIPAMQGTAIFAGNGVVLPVEITFSTNRDDREKQYSVGVKVVNK</sequence>
<evidence type="ECO:0000313" key="2">
    <source>
        <dbReference type="Proteomes" id="UP000199586"/>
    </source>
</evidence>
<dbReference type="STRING" id="634430.SAMN04488241_11611"/>
<gene>
    <name evidence="1" type="ORF">SAMN04488241_11611</name>
</gene>
<keyword evidence="2" id="KW-1185">Reference proteome</keyword>
<reference evidence="2" key="1">
    <citation type="submission" date="2016-10" db="EMBL/GenBank/DDBJ databases">
        <authorList>
            <person name="Varghese N."/>
            <person name="Submissions S."/>
        </authorList>
    </citation>
    <scope>NUCLEOTIDE SEQUENCE [LARGE SCALE GENOMIC DNA]</scope>
    <source>
        <strain evidence="2">CGMCC 1.9113</strain>
    </source>
</reference>
<name>A0A1I5UTT3_9SPHN</name>
<dbReference type="EMBL" id="FOXP01000016">
    <property type="protein sequence ID" value="SFP98610.1"/>
    <property type="molecule type" value="Genomic_DNA"/>
</dbReference>
<organism evidence="1 2">
    <name type="scientific">Sphingomonas rubra</name>
    <dbReference type="NCBI Taxonomy" id="634430"/>
    <lineage>
        <taxon>Bacteria</taxon>
        <taxon>Pseudomonadati</taxon>
        <taxon>Pseudomonadota</taxon>
        <taxon>Alphaproteobacteria</taxon>
        <taxon>Sphingomonadales</taxon>
        <taxon>Sphingomonadaceae</taxon>
        <taxon>Sphingomonas</taxon>
    </lineage>
</organism>
<protein>
    <submittedName>
        <fullName evidence="1">Uncharacterized protein</fullName>
    </submittedName>
</protein>
<dbReference type="AlphaFoldDB" id="A0A1I5UTT3"/>
<evidence type="ECO:0000313" key="1">
    <source>
        <dbReference type="EMBL" id="SFP98610.1"/>
    </source>
</evidence>
<proteinExistence type="predicted"/>